<dbReference type="PANTHER" id="PTHR12515:SF8">
    <property type="entry name" value="PROTEIN SMAUG HOMOLOG 1"/>
    <property type="match status" value="1"/>
</dbReference>
<protein>
    <recommendedName>
        <fullName evidence="3">RNA-binding protein vts1-like alpha-helical domain-containing protein</fullName>
    </recommendedName>
</protein>
<organism evidence="4 5">
    <name type="scientific">Danionella cerebrum</name>
    <dbReference type="NCBI Taxonomy" id="2873325"/>
    <lineage>
        <taxon>Eukaryota</taxon>
        <taxon>Metazoa</taxon>
        <taxon>Chordata</taxon>
        <taxon>Craniata</taxon>
        <taxon>Vertebrata</taxon>
        <taxon>Euteleostomi</taxon>
        <taxon>Actinopterygii</taxon>
        <taxon>Neopterygii</taxon>
        <taxon>Teleostei</taxon>
        <taxon>Ostariophysi</taxon>
        <taxon>Cypriniformes</taxon>
        <taxon>Danionidae</taxon>
        <taxon>Danioninae</taxon>
        <taxon>Danionella</taxon>
    </lineage>
</organism>
<sequence length="305" mass="33214">MACGKRCRDSPLLLKQERLTAGTETSSRWHKTLTQSEGPPLPVLSCQVLSCPVTSSSAAAPLGDFHHFQPSLPGHQIMMFRDQVGVLASWFKGWNECEQTVALLSLLKRVSRTQARFLQLCLEHSLADCTELHRSGSDFSISQLHLQTVARCYVHQGTLANESIRKRTNCSSQKDTALDVVLVQGLGLCGPAESHPPAKSALEESVVSDAEHPSRKLCILLLDLWYASKFRTAELERAAGGMVFTLGDEILEEVEGEEGDGIVTEEVRSLEMSRRHCFGGGSPSISSWLGGAKEEVCNDGGAGNH</sequence>
<dbReference type="OrthoDB" id="2155283at2759"/>
<proteinExistence type="predicted"/>
<dbReference type="GO" id="GO:0000289">
    <property type="term" value="P:nuclear-transcribed mRNA poly(A) tail shortening"/>
    <property type="evidence" value="ECO:0007669"/>
    <property type="project" value="TreeGrafter"/>
</dbReference>
<evidence type="ECO:0000313" key="5">
    <source>
        <dbReference type="Proteomes" id="UP000316079"/>
    </source>
</evidence>
<dbReference type="PANTHER" id="PTHR12515">
    <property type="entry name" value="STERILE ALPHA MOTIF DOMAIN CONTAINING PROTEIN 4-RELATED"/>
    <property type="match status" value="1"/>
</dbReference>
<comment type="subcellular location">
    <subcellularLocation>
        <location evidence="1">Cytoplasm</location>
    </subcellularLocation>
</comment>
<dbReference type="AlphaFoldDB" id="A0A553NIF2"/>
<dbReference type="Proteomes" id="UP000316079">
    <property type="component" value="Unassembled WGS sequence"/>
</dbReference>
<evidence type="ECO:0000256" key="2">
    <source>
        <dbReference type="ARBA" id="ARBA00022490"/>
    </source>
</evidence>
<keyword evidence="5" id="KW-1185">Reference proteome</keyword>
<accession>A0A553NIF2</accession>
<dbReference type="GO" id="GO:0000932">
    <property type="term" value="C:P-body"/>
    <property type="evidence" value="ECO:0007669"/>
    <property type="project" value="TreeGrafter"/>
</dbReference>
<comment type="caution">
    <text evidence="4">The sequence shown here is derived from an EMBL/GenBank/DDBJ whole genome shotgun (WGS) entry which is preliminary data.</text>
</comment>
<name>A0A553NIF2_9TELE</name>
<dbReference type="InterPro" id="IPR057327">
    <property type="entry name" value="Vts1_dom"/>
</dbReference>
<dbReference type="EMBL" id="SRMA01026938">
    <property type="protein sequence ID" value="TRY65221.1"/>
    <property type="molecule type" value="Genomic_DNA"/>
</dbReference>
<evidence type="ECO:0000256" key="1">
    <source>
        <dbReference type="ARBA" id="ARBA00004496"/>
    </source>
</evidence>
<evidence type="ECO:0000313" key="4">
    <source>
        <dbReference type="EMBL" id="TRY65221.1"/>
    </source>
</evidence>
<gene>
    <name evidence="4" type="ORF">DNTS_002930</name>
</gene>
<dbReference type="InterPro" id="IPR050897">
    <property type="entry name" value="SMAUG/VTS1_RNA-bind"/>
</dbReference>
<keyword evidence="2" id="KW-0963">Cytoplasm</keyword>
<feature type="domain" description="RNA-binding protein vts1-like alpha-helical" evidence="3">
    <location>
        <begin position="89"/>
        <end position="124"/>
    </location>
</feature>
<evidence type="ECO:0000259" key="3">
    <source>
        <dbReference type="Pfam" id="PF25479"/>
    </source>
</evidence>
<reference evidence="4 5" key="1">
    <citation type="journal article" date="2019" name="Sci. Data">
        <title>Hybrid genome assembly and annotation of Danionella translucida.</title>
        <authorList>
            <person name="Kadobianskyi M."/>
            <person name="Schulze L."/>
            <person name="Schuelke M."/>
            <person name="Judkewitz B."/>
        </authorList>
    </citation>
    <scope>NUCLEOTIDE SEQUENCE [LARGE SCALE GENOMIC DNA]</scope>
    <source>
        <strain evidence="4 5">Bolton</strain>
    </source>
</reference>
<dbReference type="GO" id="GO:0003729">
    <property type="term" value="F:mRNA binding"/>
    <property type="evidence" value="ECO:0007669"/>
    <property type="project" value="TreeGrafter"/>
</dbReference>
<dbReference type="STRING" id="623744.A0A553NIF2"/>
<dbReference type="Pfam" id="PF25479">
    <property type="entry name" value="Vts1"/>
    <property type="match status" value="1"/>
</dbReference>